<dbReference type="Proteomes" id="UP000318017">
    <property type="component" value="Chromosome"/>
</dbReference>
<feature type="transmembrane region" description="Helical" evidence="1">
    <location>
        <begin position="78"/>
        <end position="99"/>
    </location>
</feature>
<feature type="transmembrane region" description="Helical" evidence="1">
    <location>
        <begin position="7"/>
        <end position="27"/>
    </location>
</feature>
<dbReference type="KEGG" id="ahel:Q31a_11880"/>
<keyword evidence="3" id="KW-1185">Reference proteome</keyword>
<keyword evidence="1" id="KW-1133">Transmembrane helix</keyword>
<evidence type="ECO:0000256" key="1">
    <source>
        <dbReference type="SAM" id="Phobius"/>
    </source>
</evidence>
<protein>
    <submittedName>
        <fullName evidence="2">Uncharacterized protein</fullName>
    </submittedName>
</protein>
<feature type="transmembrane region" description="Helical" evidence="1">
    <location>
        <begin position="47"/>
        <end position="66"/>
    </location>
</feature>
<dbReference type="EMBL" id="CP036298">
    <property type="protein sequence ID" value="QDV22895.1"/>
    <property type="molecule type" value="Genomic_DNA"/>
</dbReference>
<sequence>MNNHQQRYAVLFSVLTAFVTTIVIFMLNEGALRLSTRTYENLPGLVLFFFLHATIVIAATSFWRHFRSFLFGSYTPKSNAASVCGVILAFGWWGLPILLQHTTQIDYYLVESRPLSYCYGLITFSVWVVISIECEAYLSIRRLTSVQRSHA</sequence>
<keyword evidence="1" id="KW-0812">Transmembrane</keyword>
<feature type="transmembrane region" description="Helical" evidence="1">
    <location>
        <begin position="119"/>
        <end position="140"/>
    </location>
</feature>
<dbReference type="AlphaFoldDB" id="A0A518G2W1"/>
<evidence type="ECO:0000313" key="3">
    <source>
        <dbReference type="Proteomes" id="UP000318017"/>
    </source>
</evidence>
<proteinExistence type="predicted"/>
<evidence type="ECO:0000313" key="2">
    <source>
        <dbReference type="EMBL" id="QDV22895.1"/>
    </source>
</evidence>
<accession>A0A518G2W1</accession>
<reference evidence="2 3" key="1">
    <citation type="submission" date="2019-02" db="EMBL/GenBank/DDBJ databases">
        <title>Deep-cultivation of Planctomycetes and their phenomic and genomic characterization uncovers novel biology.</title>
        <authorList>
            <person name="Wiegand S."/>
            <person name="Jogler M."/>
            <person name="Boedeker C."/>
            <person name="Pinto D."/>
            <person name="Vollmers J."/>
            <person name="Rivas-Marin E."/>
            <person name="Kohn T."/>
            <person name="Peeters S.H."/>
            <person name="Heuer A."/>
            <person name="Rast P."/>
            <person name="Oberbeckmann S."/>
            <person name="Bunk B."/>
            <person name="Jeske O."/>
            <person name="Meyerdierks A."/>
            <person name="Storesund J.E."/>
            <person name="Kallscheuer N."/>
            <person name="Luecker S."/>
            <person name="Lage O.M."/>
            <person name="Pohl T."/>
            <person name="Merkel B.J."/>
            <person name="Hornburger P."/>
            <person name="Mueller R.-W."/>
            <person name="Bruemmer F."/>
            <person name="Labrenz M."/>
            <person name="Spormann A.M."/>
            <person name="Op den Camp H."/>
            <person name="Overmann J."/>
            <person name="Amann R."/>
            <person name="Jetten M.S.M."/>
            <person name="Mascher T."/>
            <person name="Medema M.H."/>
            <person name="Devos D.P."/>
            <person name="Kaster A.-K."/>
            <person name="Ovreas L."/>
            <person name="Rohde M."/>
            <person name="Galperin M.Y."/>
            <person name="Jogler C."/>
        </authorList>
    </citation>
    <scope>NUCLEOTIDE SEQUENCE [LARGE SCALE GENOMIC DNA]</scope>
    <source>
        <strain evidence="2 3">Q31a</strain>
    </source>
</reference>
<name>A0A518G2W1_9BACT</name>
<gene>
    <name evidence="2" type="ORF">Q31a_11880</name>
</gene>
<organism evidence="2 3">
    <name type="scientific">Aureliella helgolandensis</name>
    <dbReference type="NCBI Taxonomy" id="2527968"/>
    <lineage>
        <taxon>Bacteria</taxon>
        <taxon>Pseudomonadati</taxon>
        <taxon>Planctomycetota</taxon>
        <taxon>Planctomycetia</taxon>
        <taxon>Pirellulales</taxon>
        <taxon>Pirellulaceae</taxon>
        <taxon>Aureliella</taxon>
    </lineage>
</organism>
<keyword evidence="1" id="KW-0472">Membrane</keyword>